<comment type="caution">
    <text evidence="9">The sequence shown here is derived from an EMBL/GenBank/DDBJ whole genome shotgun (WGS) entry which is preliminary data.</text>
</comment>
<evidence type="ECO:0000313" key="9">
    <source>
        <dbReference type="EMBL" id="PLR38467.1"/>
    </source>
</evidence>
<evidence type="ECO:0000256" key="7">
    <source>
        <dbReference type="PIRSR" id="PIRSR001238-50"/>
    </source>
</evidence>
<dbReference type="Proteomes" id="UP000234503">
    <property type="component" value="Unassembled WGS sequence"/>
</dbReference>
<evidence type="ECO:0000256" key="2">
    <source>
        <dbReference type="ARBA" id="ARBA00022801"/>
    </source>
</evidence>
<feature type="binding site" evidence="6">
    <location>
        <position position="229"/>
    </location>
    <ligand>
        <name>Zn(2+)</name>
        <dbReference type="ChEBI" id="CHEBI:29105"/>
        <label>2</label>
        <note>catalytic</note>
    </ligand>
</feature>
<feature type="binding site" evidence="5">
    <location>
        <position position="105"/>
    </location>
    <ligand>
        <name>substrate</name>
    </ligand>
</feature>
<dbReference type="GO" id="GO:0006046">
    <property type="term" value="P:N-acetylglucosamine catabolic process"/>
    <property type="evidence" value="ECO:0007669"/>
    <property type="project" value="TreeGrafter"/>
</dbReference>
<dbReference type="OrthoDB" id="9776455at2"/>
<protein>
    <recommendedName>
        <fullName evidence="3">Isoaspartyl dipeptidase</fullName>
        <ecNumber evidence="3">3.4.19.-</ecNumber>
    </recommendedName>
</protein>
<dbReference type="PANTHER" id="PTHR11113">
    <property type="entry name" value="N-ACETYLGLUCOSAMINE-6-PHOSPHATE DEACETYLASE"/>
    <property type="match status" value="1"/>
</dbReference>
<dbReference type="GO" id="GO:0008448">
    <property type="term" value="F:N-acetylglucosamine-6-phosphate deacetylase activity"/>
    <property type="evidence" value="ECO:0007669"/>
    <property type="project" value="TreeGrafter"/>
</dbReference>
<keyword evidence="3 6" id="KW-0479">Metal-binding</keyword>
<dbReference type="GO" id="GO:0008237">
    <property type="term" value="F:metallopeptidase activity"/>
    <property type="evidence" value="ECO:0007669"/>
    <property type="project" value="UniProtKB-KW"/>
</dbReference>
<sequence>MDLSLAGLVLLRGAEVYAPAALGQQDLLVSGGKIIAIAPHIEGERLPGCEVVDLHGHLLCPGLIDQHVHLIGGGGEAGPHSRTPEVAFSRLVEAGITTVLGLLGTDGITRHPESLLAKTRALEHEGITAYMLTGSYALPSPTLTGSIARDLVLIDKVIGVKCAVADHRSSAPSAARLAEMAAQARVGGMLGGKAGISVFHMGNSPRLLAPLYEVLRDSDVPITKLLPTHLNRSEPLFAAALGFAHDGGCLDFTSGIEQPIDAATAVARAVAAEVPLARLTVSSDGNGSQPVFDAHGNLTGIGVAGFDSLPQALRHLVQRHHFPLAEALQPFTCNVAAFLGLAAKGALRPGYDADLLVLTPELAVQQVWAKGKRVVDQGKAITKGTFE</sequence>
<feature type="binding site" evidence="6">
    <location>
        <position position="69"/>
    </location>
    <ligand>
        <name>Zn(2+)</name>
        <dbReference type="ChEBI" id="CHEBI:29105"/>
        <label>1</label>
        <note>catalytic</note>
    </ligand>
</feature>
<keyword evidence="3" id="KW-0645">Protease</keyword>
<dbReference type="SUPFAM" id="SSF51338">
    <property type="entry name" value="Composite domain of metallo-dependent hydrolases"/>
    <property type="match status" value="1"/>
</dbReference>
<dbReference type="InterPro" id="IPR010229">
    <property type="entry name" value="Pept_M38_dipep"/>
</dbReference>
<evidence type="ECO:0000259" key="8">
    <source>
        <dbReference type="Pfam" id="PF01979"/>
    </source>
</evidence>
<feature type="binding site" evidence="5">
    <location>
        <position position="168"/>
    </location>
    <ligand>
        <name>substrate</name>
    </ligand>
</feature>
<feature type="binding site" evidence="5">
    <location>
        <position position="136"/>
    </location>
    <ligand>
        <name>substrate</name>
    </ligand>
</feature>
<keyword evidence="10" id="KW-1185">Reference proteome</keyword>
<keyword evidence="3" id="KW-0482">Metalloprotease</keyword>
<feature type="modified residue" description="N6-carboxylysine" evidence="7">
    <location>
        <position position="161"/>
    </location>
</feature>
<dbReference type="InterPro" id="IPR032466">
    <property type="entry name" value="Metal_Hydrolase"/>
</dbReference>
<dbReference type="RefSeq" id="WP_101823409.1">
    <property type="nucleotide sequence ID" value="NZ_PJZH01000003.1"/>
</dbReference>
<feature type="binding site" evidence="6">
    <location>
        <position position="200"/>
    </location>
    <ligand>
        <name>Zn(2+)</name>
        <dbReference type="ChEBI" id="CHEBI:29105"/>
        <label>2</label>
        <note>catalytic</note>
    </ligand>
</feature>
<dbReference type="NCBIfam" id="TIGR01975">
    <property type="entry name" value="isoAsp_dipep"/>
    <property type="match status" value="1"/>
</dbReference>
<dbReference type="PIRSF" id="PIRSF001238">
    <property type="entry name" value="IadA"/>
    <property type="match status" value="1"/>
</dbReference>
<dbReference type="GO" id="GO:0006508">
    <property type="term" value="P:proteolysis"/>
    <property type="evidence" value="ECO:0007669"/>
    <property type="project" value="UniProtKB-KW"/>
</dbReference>
<feature type="binding site" description="via carbamate group" evidence="6">
    <location>
        <position position="161"/>
    </location>
    <ligand>
        <name>Zn(2+)</name>
        <dbReference type="ChEBI" id="CHEBI:29105"/>
        <label>1</label>
        <note>catalytic</note>
    </ligand>
</feature>
<dbReference type="EC" id="3.4.19.-" evidence="3"/>
<dbReference type="AlphaFoldDB" id="A0A2N5E990"/>
<dbReference type="InterPro" id="IPR006680">
    <property type="entry name" value="Amidohydro-rel"/>
</dbReference>
<feature type="binding site" evidence="5">
    <location>
        <position position="288"/>
    </location>
    <ligand>
        <name>substrate</name>
    </ligand>
</feature>
<comment type="similarity">
    <text evidence="1">Belongs to the metallo-dependent hydrolases superfamily. NagA family.</text>
</comment>
<dbReference type="PANTHER" id="PTHR11113:SF14">
    <property type="entry name" value="N-ACETYLGLUCOSAMINE-6-PHOSPHATE DEACETYLASE"/>
    <property type="match status" value="1"/>
</dbReference>
<comment type="cofactor">
    <cofactor evidence="3 6">
        <name>Zn(2+)</name>
        <dbReference type="ChEBI" id="CHEBI:29105"/>
    </cofactor>
    <text evidence="3 6">Binds 2 Zn(2+) ions per subunit.</text>
</comment>
<feature type="binding site" description="via carbamate group" evidence="6">
    <location>
        <position position="161"/>
    </location>
    <ligand>
        <name>Zn(2+)</name>
        <dbReference type="ChEBI" id="CHEBI:29105"/>
        <label>2</label>
        <note>catalytic</note>
    </ligand>
</feature>
<evidence type="ECO:0000256" key="6">
    <source>
        <dbReference type="PIRSR" id="PIRSR001238-3"/>
    </source>
</evidence>
<proteinExistence type="inferred from homology"/>
<accession>A0A2N5E990</accession>
<feature type="binding site" evidence="5">
    <location>
        <begin position="74"/>
        <end position="76"/>
    </location>
    <ligand>
        <name>substrate</name>
    </ligand>
</feature>
<reference evidence="9 10" key="1">
    <citation type="submission" date="2017-12" db="EMBL/GenBank/DDBJ databases">
        <title>Characterization of six clinical isolates of Enterochimera gen. nov., a novel genus of the Yersiniaciae family and the three species Enterochimera arupensis sp. nov., Enterochimera coloradensis sp. nov, and Enterochimera californica sp. nov.</title>
        <authorList>
            <person name="Rossi A."/>
            <person name="Fisher M."/>
        </authorList>
    </citation>
    <scope>NUCLEOTIDE SEQUENCE [LARGE SCALE GENOMIC DNA]</scope>
    <source>
        <strain evidence="10">2016-Iso4</strain>
    </source>
</reference>
<gene>
    <name evidence="9" type="ORF">CYR32_05605</name>
</gene>
<dbReference type="SUPFAM" id="SSF51556">
    <property type="entry name" value="Metallo-dependent hydrolases"/>
    <property type="match status" value="1"/>
</dbReference>
<comment type="PTM">
    <text evidence="3">Carboxylation allows a single lysine to coordinate two zinc ions.</text>
</comment>
<dbReference type="EMBL" id="PJZH01000003">
    <property type="protein sequence ID" value="PLR38467.1"/>
    <property type="molecule type" value="Genomic_DNA"/>
</dbReference>
<feature type="domain" description="Amidohydrolase-related" evidence="8">
    <location>
        <begin position="265"/>
        <end position="374"/>
    </location>
</feature>
<keyword evidence="2 3" id="KW-0378">Hydrolase</keyword>
<name>A0A2N5E990_9GAMM</name>
<feature type="binding site" evidence="6">
    <location>
        <position position="284"/>
    </location>
    <ligand>
        <name>Zn(2+)</name>
        <dbReference type="ChEBI" id="CHEBI:29105"/>
        <label>1</label>
        <note>catalytic</note>
    </ligand>
</feature>
<feature type="binding site" evidence="5">
    <location>
        <position position="232"/>
    </location>
    <ligand>
        <name>substrate</name>
    </ligand>
</feature>
<dbReference type="GO" id="GO:0005737">
    <property type="term" value="C:cytoplasm"/>
    <property type="evidence" value="ECO:0007669"/>
    <property type="project" value="UniProtKB-SubCell"/>
</dbReference>
<dbReference type="GO" id="GO:0046872">
    <property type="term" value="F:metal ion binding"/>
    <property type="evidence" value="ECO:0007669"/>
    <property type="project" value="UniProtKB-KW"/>
</dbReference>
<comment type="PTM">
    <text evidence="7">Carbamylation allows a single lysine to coordinate two zinc ions.</text>
</comment>
<organism evidence="9 10">
    <name type="scientific">Chimaeribacter coloradensis</name>
    <dbReference type="NCBI Taxonomy" id="2060068"/>
    <lineage>
        <taxon>Bacteria</taxon>
        <taxon>Pseudomonadati</taxon>
        <taxon>Pseudomonadota</taxon>
        <taxon>Gammaproteobacteria</taxon>
        <taxon>Enterobacterales</taxon>
        <taxon>Yersiniaceae</taxon>
        <taxon>Chimaeribacter</taxon>
    </lineage>
</organism>
<evidence type="ECO:0000256" key="1">
    <source>
        <dbReference type="ARBA" id="ARBA00010716"/>
    </source>
</evidence>
<evidence type="ECO:0000256" key="3">
    <source>
        <dbReference type="PIRNR" id="PIRNR001238"/>
    </source>
</evidence>
<feature type="active site" description="Proton acceptor" evidence="4">
    <location>
        <position position="284"/>
    </location>
</feature>
<dbReference type="InterPro" id="IPR011059">
    <property type="entry name" value="Metal-dep_hydrolase_composite"/>
</dbReference>
<dbReference type="Pfam" id="PF01979">
    <property type="entry name" value="Amidohydro_1"/>
    <property type="match status" value="1"/>
</dbReference>
<feature type="binding site" evidence="6">
    <location>
        <position position="67"/>
    </location>
    <ligand>
        <name>Zn(2+)</name>
        <dbReference type="ChEBI" id="CHEBI:29105"/>
        <label>1</label>
        <note>catalytic</note>
    </ligand>
</feature>
<comment type="similarity">
    <text evidence="3">Belongs to the peptidase M38 family.</text>
</comment>
<evidence type="ECO:0000313" key="10">
    <source>
        <dbReference type="Proteomes" id="UP000234503"/>
    </source>
</evidence>
<dbReference type="Gene3D" id="3.20.20.140">
    <property type="entry name" value="Metal-dependent hydrolases"/>
    <property type="match status" value="1"/>
</dbReference>
<keyword evidence="3 6" id="KW-0862">Zinc</keyword>
<comment type="function">
    <text evidence="3">Catalyzes the hydrolytic cleavage of a subset of L-isoaspartyl (L-beta-aspartyl) dipeptides. Used to degrade proteins damaged by L-isoaspartyl residues formation.</text>
</comment>
<evidence type="ECO:0000256" key="4">
    <source>
        <dbReference type="PIRSR" id="PIRSR001238-1"/>
    </source>
</evidence>
<evidence type="ECO:0000256" key="5">
    <source>
        <dbReference type="PIRSR" id="PIRSR001238-2"/>
    </source>
</evidence>
<dbReference type="GO" id="GO:0008798">
    <property type="term" value="F:beta-aspartyl-peptidase activity"/>
    <property type="evidence" value="ECO:0007669"/>
    <property type="project" value="InterPro"/>
</dbReference>
<comment type="subcellular location">
    <subcellularLocation>
        <location evidence="3">Cytoplasm</location>
    </subcellularLocation>
</comment>
<dbReference type="Gene3D" id="2.30.40.10">
    <property type="entry name" value="Urease, subunit C, domain 1"/>
    <property type="match status" value="1"/>
</dbReference>